<dbReference type="InterPro" id="IPR050315">
    <property type="entry name" value="FAD-oxidoreductase_2"/>
</dbReference>
<name>A0AAI9SCU3_9BURK</name>
<comment type="cofactor">
    <cofactor evidence="1">
        <name>FAD</name>
        <dbReference type="ChEBI" id="CHEBI:57692"/>
    </cofactor>
</comment>
<dbReference type="Gene3D" id="3.50.50.60">
    <property type="entry name" value="FAD/NAD(P)-binding domain"/>
    <property type="match status" value="1"/>
</dbReference>
<dbReference type="NCBIfam" id="TIGR01813">
    <property type="entry name" value="flavo_cyto_c"/>
    <property type="match status" value="1"/>
</dbReference>
<reference evidence="7 8" key="1">
    <citation type="submission" date="2019-10" db="EMBL/GenBank/DDBJ databases">
        <title>Genome diversity of Sutterella seckii.</title>
        <authorList>
            <person name="Chaplin A.V."/>
            <person name="Sokolova S.R."/>
            <person name="Mosin K.A."/>
            <person name="Ivanova E.L."/>
            <person name="Kochetkova T.O."/>
            <person name="Goltsov A.Y."/>
            <person name="Trofimov D.Y."/>
            <person name="Efimov B.A."/>
        </authorList>
    </citation>
    <scope>NUCLEOTIDE SEQUENCE [LARGE SCALE GENOMIC DNA]</scope>
    <source>
        <strain evidence="7 8">ASD3426</strain>
    </source>
</reference>
<dbReference type="GO" id="GO:0016491">
    <property type="term" value="F:oxidoreductase activity"/>
    <property type="evidence" value="ECO:0007669"/>
    <property type="project" value="UniProtKB-KW"/>
</dbReference>
<evidence type="ECO:0000256" key="2">
    <source>
        <dbReference type="ARBA" id="ARBA00022630"/>
    </source>
</evidence>
<dbReference type="Proteomes" id="UP000469462">
    <property type="component" value="Unassembled WGS sequence"/>
</dbReference>
<keyword evidence="3 5" id="KW-0274">FAD</keyword>
<organism evidence="7 8">
    <name type="scientific">Sutterella seckii</name>
    <dbReference type="NCBI Taxonomy" id="1944635"/>
    <lineage>
        <taxon>Bacteria</taxon>
        <taxon>Pseudomonadati</taxon>
        <taxon>Pseudomonadota</taxon>
        <taxon>Betaproteobacteria</taxon>
        <taxon>Burkholderiales</taxon>
        <taxon>Sutterellaceae</taxon>
        <taxon>Sutterella</taxon>
    </lineage>
</organism>
<dbReference type="EMBL" id="WEHW01000015">
    <property type="protein sequence ID" value="KAB7651422.1"/>
    <property type="molecule type" value="Genomic_DNA"/>
</dbReference>
<protein>
    <submittedName>
        <fullName evidence="7">Flavocytochrome c</fullName>
    </submittedName>
</protein>
<dbReference type="InterPro" id="IPR010960">
    <property type="entry name" value="Flavocytochrome_c"/>
</dbReference>
<dbReference type="Gene3D" id="3.90.700.10">
    <property type="entry name" value="Succinate dehydrogenase/fumarate reductase flavoprotein, catalytic domain"/>
    <property type="match status" value="1"/>
</dbReference>
<evidence type="ECO:0000256" key="3">
    <source>
        <dbReference type="ARBA" id="ARBA00022827"/>
    </source>
</evidence>
<keyword evidence="2 5" id="KW-0285">Flavoprotein</keyword>
<dbReference type="InterPro" id="IPR003953">
    <property type="entry name" value="FAD-dep_OxRdtase_2_FAD-bd"/>
</dbReference>
<dbReference type="PANTHER" id="PTHR43400:SF10">
    <property type="entry name" value="3-OXOSTEROID 1-DEHYDROGENASE"/>
    <property type="match status" value="1"/>
</dbReference>
<dbReference type="Pfam" id="PF00890">
    <property type="entry name" value="FAD_binding_2"/>
    <property type="match status" value="1"/>
</dbReference>
<dbReference type="GO" id="GO:0008202">
    <property type="term" value="P:steroid metabolic process"/>
    <property type="evidence" value="ECO:0007669"/>
    <property type="project" value="UniProtKB-ARBA"/>
</dbReference>
<comment type="caution">
    <text evidence="7">The sequence shown here is derived from an EMBL/GenBank/DDBJ whole genome shotgun (WGS) entry which is preliminary data.</text>
</comment>
<dbReference type="InterPro" id="IPR027477">
    <property type="entry name" value="Succ_DH/fumarate_Rdtase_cat_sf"/>
</dbReference>
<evidence type="ECO:0000256" key="1">
    <source>
        <dbReference type="ARBA" id="ARBA00001974"/>
    </source>
</evidence>
<evidence type="ECO:0000256" key="5">
    <source>
        <dbReference type="RuleBase" id="RU366062"/>
    </source>
</evidence>
<evidence type="ECO:0000313" key="8">
    <source>
        <dbReference type="Proteomes" id="UP000469462"/>
    </source>
</evidence>
<sequence>MSSSERPPARCASLSSRNISGKCLRRSYADEETANMIRRRLLKAALLSTSLPAVAQNNSLHEEPPAEIFDVVIAGAGAAGLTAAVMAQKASAGRILVLEKEPLIGGTSVLCEGNWSASCTSIQADLGIKDTDDAFFQDIMRAGDDKSDPDVVWALIRSGRTALEWLVSQGVTPYTVSVNSGLSVRRAHCFLPFEVINFLRRRAESLGVSIRTGSEVTKLIRAETSEKGIWGIEVKQAGKTWKIQARRAVILATGGFGRNREMVARYAPKLLNAPCLTAPGSTGDGIRMAAEVGANLRDMDNLHAAYAFLSHPESINAMTHIFYGGAVAVNKLGRRFVDESLDYTTIASKAIEQPDAATFLVFDERVRLQQMKSRAVDRLIFSPIDKGLSVHGLASAETLKDAAAAAGLPVEDFITEIEKYNNEISALGREASFGRSSLDFGIGKVIPLEVPPFYILSVVPAFLGTYCGIAISPKAEALDANGRPIPRLYAAGEVIGGLHGRGSIGGTHYAAAFAFGRLAGIEAAAQPRRNTNFGLKGGI</sequence>
<feature type="domain" description="FAD-dependent oxidoreductase 2 FAD-binding" evidence="6">
    <location>
        <begin position="70"/>
        <end position="506"/>
    </location>
</feature>
<dbReference type="SUPFAM" id="SSF51905">
    <property type="entry name" value="FAD/NAD(P)-binding domain"/>
    <property type="match status" value="1"/>
</dbReference>
<dbReference type="InterPro" id="IPR036188">
    <property type="entry name" value="FAD/NAD-bd_sf"/>
</dbReference>
<keyword evidence="4 5" id="KW-0560">Oxidoreductase</keyword>
<dbReference type="GO" id="GO:0010181">
    <property type="term" value="F:FMN binding"/>
    <property type="evidence" value="ECO:0007669"/>
    <property type="project" value="InterPro"/>
</dbReference>
<dbReference type="AlphaFoldDB" id="A0AAI9SCU3"/>
<gene>
    <name evidence="7" type="ORF">GBM96_05905</name>
</gene>
<proteinExistence type="inferred from homology"/>
<dbReference type="PANTHER" id="PTHR43400">
    <property type="entry name" value="FUMARATE REDUCTASE"/>
    <property type="match status" value="1"/>
</dbReference>
<comment type="similarity">
    <text evidence="5">Belongs to the FAD-dependent oxidoreductase 2 family. FRD/SDH subfamily.</text>
</comment>
<keyword evidence="8" id="KW-1185">Reference proteome</keyword>
<accession>A0AAI9SCU3</accession>
<evidence type="ECO:0000256" key="4">
    <source>
        <dbReference type="ARBA" id="ARBA00023002"/>
    </source>
</evidence>
<dbReference type="SUPFAM" id="SSF56425">
    <property type="entry name" value="Succinate dehydrogenase/fumarate reductase flavoprotein, catalytic domain"/>
    <property type="match status" value="1"/>
</dbReference>
<evidence type="ECO:0000259" key="6">
    <source>
        <dbReference type="Pfam" id="PF00890"/>
    </source>
</evidence>
<evidence type="ECO:0000313" key="7">
    <source>
        <dbReference type="EMBL" id="KAB7651422.1"/>
    </source>
</evidence>